<feature type="domain" description="JmjC" evidence="1">
    <location>
        <begin position="140"/>
        <end position="302"/>
    </location>
</feature>
<evidence type="ECO:0000259" key="1">
    <source>
        <dbReference type="PROSITE" id="PS51184"/>
    </source>
</evidence>
<dbReference type="Proteomes" id="UP000266841">
    <property type="component" value="Unassembled WGS sequence"/>
</dbReference>
<dbReference type="SUPFAM" id="SSF51197">
    <property type="entry name" value="Clavaminate synthase-like"/>
    <property type="match status" value="1"/>
</dbReference>
<proteinExistence type="predicted"/>
<comment type="caution">
    <text evidence="2">The sequence shown here is derived from an EMBL/GenBank/DDBJ whole genome shotgun (WGS) entry which is preliminary data.</text>
</comment>
<dbReference type="Pfam" id="PF13621">
    <property type="entry name" value="Cupin_8"/>
    <property type="match status" value="1"/>
</dbReference>
<dbReference type="GO" id="GO:0005634">
    <property type="term" value="C:nucleus"/>
    <property type="evidence" value="ECO:0007669"/>
    <property type="project" value="TreeGrafter"/>
</dbReference>
<dbReference type="InterPro" id="IPR003347">
    <property type="entry name" value="JmjC_dom"/>
</dbReference>
<dbReference type="PROSITE" id="PS51184">
    <property type="entry name" value="JMJC"/>
    <property type="match status" value="1"/>
</dbReference>
<dbReference type="eggNOG" id="KOG2131">
    <property type="taxonomic scope" value="Eukaryota"/>
</dbReference>
<evidence type="ECO:0000313" key="3">
    <source>
        <dbReference type="Proteomes" id="UP000266841"/>
    </source>
</evidence>
<dbReference type="OrthoDB" id="438164at2759"/>
<keyword evidence="3" id="KW-1185">Reference proteome</keyword>
<dbReference type="PANTHER" id="PTHR12480">
    <property type="entry name" value="ARGININE DEMETHYLASE AND LYSYL-HYDROXYLASE JMJD"/>
    <property type="match status" value="1"/>
</dbReference>
<dbReference type="GO" id="GO:0000987">
    <property type="term" value="F:cis-regulatory region sequence-specific DNA binding"/>
    <property type="evidence" value="ECO:0007669"/>
    <property type="project" value="TreeGrafter"/>
</dbReference>
<dbReference type="EMBL" id="AGNL01018578">
    <property type="protein sequence ID" value="EJK62864.1"/>
    <property type="molecule type" value="Genomic_DNA"/>
</dbReference>
<protein>
    <recommendedName>
        <fullName evidence="1">JmjC domain-containing protein</fullName>
    </recommendedName>
</protein>
<organism evidence="2 3">
    <name type="scientific">Thalassiosira oceanica</name>
    <name type="common">Marine diatom</name>
    <dbReference type="NCBI Taxonomy" id="159749"/>
    <lineage>
        <taxon>Eukaryota</taxon>
        <taxon>Sar</taxon>
        <taxon>Stramenopiles</taxon>
        <taxon>Ochrophyta</taxon>
        <taxon>Bacillariophyta</taxon>
        <taxon>Coscinodiscophyceae</taxon>
        <taxon>Thalassiosirophycidae</taxon>
        <taxon>Thalassiosirales</taxon>
        <taxon>Thalassiosiraceae</taxon>
        <taxon>Thalassiosira</taxon>
    </lineage>
</organism>
<dbReference type="InterPro" id="IPR050910">
    <property type="entry name" value="JMJD6_ArgDemeth/LysHydrox"/>
</dbReference>
<dbReference type="InterPro" id="IPR041667">
    <property type="entry name" value="Cupin_8"/>
</dbReference>
<dbReference type="OMA" id="SWYLFGE"/>
<dbReference type="Gene3D" id="2.60.120.650">
    <property type="entry name" value="Cupin"/>
    <property type="match status" value="1"/>
</dbReference>
<evidence type="ECO:0000313" key="2">
    <source>
        <dbReference type="EMBL" id="EJK62864.1"/>
    </source>
</evidence>
<name>K0SD42_THAOC</name>
<accession>K0SD42</accession>
<sequence length="302" mass="34566">MIAVILGGQKSNCTKEERDDDAKFNWDVKSNEHPCNIHRISGDMVESIGPLYPYPLVIYPSGGRRNSNFSRLTTVENLASNFVPNFNVTLSGSDSLSSHRREIPLHQYLDEILHANGVGETLPDQLGNQSWYLFGETFTDDWAKFLRSYEIPRCNSCTREQVALSFGIGNAGSGVQWHIHGPGFSETIHGRKHWVLYPPHQRPTYNLDYASRHWMEHEYGRLENWTGVDVEEERNSHAKYMTNSDKSGPPFDILTKNQERGPSGKKPFECTIHPGEMIYFPDQWHHATINLDEYTCFVSSFL</sequence>
<reference evidence="2 3" key="1">
    <citation type="journal article" date="2012" name="Genome Biol.">
        <title>Genome and low-iron response of an oceanic diatom adapted to chronic iron limitation.</title>
        <authorList>
            <person name="Lommer M."/>
            <person name="Specht M."/>
            <person name="Roy A.S."/>
            <person name="Kraemer L."/>
            <person name="Andreson R."/>
            <person name="Gutowska M.A."/>
            <person name="Wolf J."/>
            <person name="Bergner S.V."/>
            <person name="Schilhabel M.B."/>
            <person name="Klostermeier U.C."/>
            <person name="Beiko R.G."/>
            <person name="Rosenstiel P."/>
            <person name="Hippler M."/>
            <person name="Laroche J."/>
        </authorList>
    </citation>
    <scope>NUCLEOTIDE SEQUENCE [LARGE SCALE GENOMIC DNA]</scope>
    <source>
        <strain evidence="2 3">CCMP1005</strain>
    </source>
</reference>
<gene>
    <name evidence="2" type="ORF">THAOC_16506</name>
</gene>
<dbReference type="PANTHER" id="PTHR12480:SF21">
    <property type="entry name" value="JMJC DOMAIN-CONTAINING PROTEIN 8"/>
    <property type="match status" value="1"/>
</dbReference>
<dbReference type="AlphaFoldDB" id="K0SD42"/>